<evidence type="ECO:0000313" key="1">
    <source>
        <dbReference type="EMBL" id="MCD7454478.1"/>
    </source>
</evidence>
<dbReference type="EMBL" id="JACEIK010000303">
    <property type="protein sequence ID" value="MCD7454478.1"/>
    <property type="molecule type" value="Genomic_DNA"/>
</dbReference>
<name>A0ABS8S623_DATST</name>
<gene>
    <name evidence="1" type="ORF">HAX54_024970</name>
</gene>
<keyword evidence="2" id="KW-1185">Reference proteome</keyword>
<evidence type="ECO:0000313" key="2">
    <source>
        <dbReference type="Proteomes" id="UP000823775"/>
    </source>
</evidence>
<sequence length="118" mass="13005">MAPSKSLYNSSQLSWTRYSENDITILVQPWLKRRGRGRFAVALPRRGLVTAITEILMLKLIEKEVLQGVLFGHLWNLRGGSGSSKSTLPPSKCGQIVYPGNAIFPLSPDPPKLNMGAN</sequence>
<comment type="caution">
    <text evidence="1">The sequence shown here is derived from an EMBL/GenBank/DDBJ whole genome shotgun (WGS) entry which is preliminary data.</text>
</comment>
<protein>
    <submittedName>
        <fullName evidence="1">Uncharacterized protein</fullName>
    </submittedName>
</protein>
<proteinExistence type="predicted"/>
<dbReference type="Proteomes" id="UP000823775">
    <property type="component" value="Unassembled WGS sequence"/>
</dbReference>
<organism evidence="1 2">
    <name type="scientific">Datura stramonium</name>
    <name type="common">Jimsonweed</name>
    <name type="synonym">Common thornapple</name>
    <dbReference type="NCBI Taxonomy" id="4076"/>
    <lineage>
        <taxon>Eukaryota</taxon>
        <taxon>Viridiplantae</taxon>
        <taxon>Streptophyta</taxon>
        <taxon>Embryophyta</taxon>
        <taxon>Tracheophyta</taxon>
        <taxon>Spermatophyta</taxon>
        <taxon>Magnoliopsida</taxon>
        <taxon>eudicotyledons</taxon>
        <taxon>Gunneridae</taxon>
        <taxon>Pentapetalae</taxon>
        <taxon>asterids</taxon>
        <taxon>lamiids</taxon>
        <taxon>Solanales</taxon>
        <taxon>Solanaceae</taxon>
        <taxon>Solanoideae</taxon>
        <taxon>Datureae</taxon>
        <taxon>Datura</taxon>
    </lineage>
</organism>
<accession>A0ABS8S623</accession>
<reference evidence="1 2" key="1">
    <citation type="journal article" date="2021" name="BMC Genomics">
        <title>Datura genome reveals duplications of psychoactive alkaloid biosynthetic genes and high mutation rate following tissue culture.</title>
        <authorList>
            <person name="Rajewski A."/>
            <person name="Carter-House D."/>
            <person name="Stajich J."/>
            <person name="Litt A."/>
        </authorList>
    </citation>
    <scope>NUCLEOTIDE SEQUENCE [LARGE SCALE GENOMIC DNA]</scope>
    <source>
        <strain evidence="1">AR-01</strain>
    </source>
</reference>